<feature type="transmembrane region" description="Helical" evidence="1">
    <location>
        <begin position="71"/>
        <end position="97"/>
    </location>
</feature>
<sequence>MDVILSVYPASVSSKDGSVQNQIKLNIKKERSGFFGKVIRILLVFNYLIGTFVSSVQFLRDSAIYTEDGHSLYHLCLWSSWLFLSIGFGICLCGFFCKCSRVAVDITPAALDAFFYGEGSPEDDLVSGYLKSEQRNNVLLGNIAVIQGLEDEATLVAPLKVLVFGLAGLLLIHIDSATSSKKVPDDSLVLMI</sequence>
<dbReference type="EMBL" id="UYRU01043833">
    <property type="protein sequence ID" value="VDK84041.1"/>
    <property type="molecule type" value="Genomic_DNA"/>
</dbReference>
<evidence type="ECO:0000256" key="1">
    <source>
        <dbReference type="SAM" id="Phobius"/>
    </source>
</evidence>
<keyword evidence="1" id="KW-0812">Transmembrane</keyword>
<feature type="transmembrane region" description="Helical" evidence="1">
    <location>
        <begin position="38"/>
        <end position="59"/>
    </location>
</feature>
<dbReference type="AlphaFoldDB" id="A0A3P6V238"/>
<dbReference type="Proteomes" id="UP000281553">
    <property type="component" value="Unassembled WGS sequence"/>
</dbReference>
<reference evidence="2 3" key="1">
    <citation type="submission" date="2018-11" db="EMBL/GenBank/DDBJ databases">
        <authorList>
            <consortium name="Pathogen Informatics"/>
        </authorList>
    </citation>
    <scope>NUCLEOTIDE SEQUENCE [LARGE SCALE GENOMIC DNA]</scope>
</reference>
<name>A0A3P6V238_DIBLA</name>
<evidence type="ECO:0000313" key="2">
    <source>
        <dbReference type="EMBL" id="VDK84041.1"/>
    </source>
</evidence>
<dbReference type="OrthoDB" id="10569892at2759"/>
<keyword evidence="1" id="KW-0472">Membrane</keyword>
<keyword evidence="1" id="KW-1133">Transmembrane helix</keyword>
<proteinExistence type="predicted"/>
<keyword evidence="3" id="KW-1185">Reference proteome</keyword>
<gene>
    <name evidence="2" type="ORF">DILT_LOCUS3541</name>
</gene>
<protein>
    <submittedName>
        <fullName evidence="2">Uncharacterized protein</fullName>
    </submittedName>
</protein>
<accession>A0A3P6V238</accession>
<organism evidence="2 3">
    <name type="scientific">Dibothriocephalus latus</name>
    <name type="common">Fish tapeworm</name>
    <name type="synonym">Diphyllobothrium latum</name>
    <dbReference type="NCBI Taxonomy" id="60516"/>
    <lineage>
        <taxon>Eukaryota</taxon>
        <taxon>Metazoa</taxon>
        <taxon>Spiralia</taxon>
        <taxon>Lophotrochozoa</taxon>
        <taxon>Platyhelminthes</taxon>
        <taxon>Cestoda</taxon>
        <taxon>Eucestoda</taxon>
        <taxon>Diphyllobothriidea</taxon>
        <taxon>Diphyllobothriidae</taxon>
        <taxon>Dibothriocephalus</taxon>
    </lineage>
</organism>
<evidence type="ECO:0000313" key="3">
    <source>
        <dbReference type="Proteomes" id="UP000281553"/>
    </source>
</evidence>